<dbReference type="Gene3D" id="1.10.287.950">
    <property type="entry name" value="Methyl-accepting chemotaxis protein"/>
    <property type="match status" value="1"/>
</dbReference>
<evidence type="ECO:0000256" key="3">
    <source>
        <dbReference type="ARBA" id="ARBA00022989"/>
    </source>
</evidence>
<evidence type="ECO:0000313" key="8">
    <source>
        <dbReference type="EMBL" id="GEK15856.1"/>
    </source>
</evidence>
<name>A0A510UN20_ALIFS</name>
<dbReference type="PROSITE" id="PS50111">
    <property type="entry name" value="CHEMOTAXIS_TRANSDUC_2"/>
    <property type="match status" value="1"/>
</dbReference>
<gene>
    <name evidence="8" type="ORF">AFI02nite_38920</name>
</gene>
<evidence type="ECO:0000259" key="7">
    <source>
        <dbReference type="PROSITE" id="PS50111"/>
    </source>
</evidence>
<dbReference type="GO" id="GO:0007165">
    <property type="term" value="P:signal transduction"/>
    <property type="evidence" value="ECO:0007669"/>
    <property type="project" value="UniProtKB-KW"/>
</dbReference>
<dbReference type="SUPFAM" id="SSF58104">
    <property type="entry name" value="Methyl-accepting chemotaxis protein (MCP) signaling domain"/>
    <property type="match status" value="1"/>
</dbReference>
<sequence>MVADEVRKLESSTQDSTAQIHQRIEALKSGSDSAVQVMTASKNFSLLTVSKAEAASEALNEILASVNTITEMNLLIATATQEQSIVGQEISERIISVSDQSYESAELANQNREGGALLNKKANALVEIVDRFTL</sequence>
<dbReference type="AlphaFoldDB" id="A0A510UN20"/>
<evidence type="ECO:0000256" key="6">
    <source>
        <dbReference type="PROSITE-ProRule" id="PRU00284"/>
    </source>
</evidence>
<feature type="domain" description="Methyl-accepting transducer" evidence="7">
    <location>
        <begin position="1"/>
        <end position="98"/>
    </location>
</feature>
<dbReference type="Proteomes" id="UP000321787">
    <property type="component" value="Unassembled WGS sequence"/>
</dbReference>
<keyword evidence="3" id="KW-1133">Transmembrane helix</keyword>
<dbReference type="Pfam" id="PF00015">
    <property type="entry name" value="MCPsignal"/>
    <property type="match status" value="1"/>
</dbReference>
<dbReference type="PANTHER" id="PTHR32089">
    <property type="entry name" value="METHYL-ACCEPTING CHEMOTAXIS PROTEIN MCPB"/>
    <property type="match status" value="1"/>
</dbReference>
<dbReference type="EMBL" id="BJTZ01000043">
    <property type="protein sequence ID" value="GEK15856.1"/>
    <property type="molecule type" value="Genomic_DNA"/>
</dbReference>
<evidence type="ECO:0000256" key="1">
    <source>
        <dbReference type="ARBA" id="ARBA00004141"/>
    </source>
</evidence>
<dbReference type="GO" id="GO:0016020">
    <property type="term" value="C:membrane"/>
    <property type="evidence" value="ECO:0007669"/>
    <property type="project" value="UniProtKB-SubCell"/>
</dbReference>
<evidence type="ECO:0000256" key="4">
    <source>
        <dbReference type="ARBA" id="ARBA00023136"/>
    </source>
</evidence>
<comment type="caution">
    <text evidence="8">The sequence shown here is derived from an EMBL/GenBank/DDBJ whole genome shotgun (WGS) entry which is preliminary data.</text>
</comment>
<dbReference type="PANTHER" id="PTHR32089:SF119">
    <property type="entry name" value="METHYL-ACCEPTING CHEMOTAXIS PROTEIN CTPL"/>
    <property type="match status" value="1"/>
</dbReference>
<dbReference type="GO" id="GO:0006935">
    <property type="term" value="P:chemotaxis"/>
    <property type="evidence" value="ECO:0007669"/>
    <property type="project" value="UniProtKB-ARBA"/>
</dbReference>
<comment type="subcellular location">
    <subcellularLocation>
        <location evidence="1">Membrane</location>
        <topology evidence="1">Multi-pass membrane protein</topology>
    </subcellularLocation>
</comment>
<keyword evidence="5 6" id="KW-0807">Transducer</keyword>
<protein>
    <recommendedName>
        <fullName evidence="7">Methyl-accepting transducer domain-containing protein</fullName>
    </recommendedName>
</protein>
<accession>A0A510UN20</accession>
<evidence type="ECO:0000313" key="9">
    <source>
        <dbReference type="Proteomes" id="UP000321787"/>
    </source>
</evidence>
<dbReference type="InterPro" id="IPR004089">
    <property type="entry name" value="MCPsignal_dom"/>
</dbReference>
<reference evidence="8 9" key="1">
    <citation type="submission" date="2019-07" db="EMBL/GenBank/DDBJ databases">
        <title>Whole genome shotgun sequence of Aliivibrio fischeri NBRC 101058.</title>
        <authorList>
            <person name="Hosoyama A."/>
            <person name="Uohara A."/>
            <person name="Ohji S."/>
            <person name="Ichikawa N."/>
        </authorList>
    </citation>
    <scope>NUCLEOTIDE SEQUENCE [LARGE SCALE GENOMIC DNA]</scope>
    <source>
        <strain evidence="8 9">NBRC 101058</strain>
    </source>
</reference>
<proteinExistence type="predicted"/>
<evidence type="ECO:0000256" key="5">
    <source>
        <dbReference type="ARBA" id="ARBA00023224"/>
    </source>
</evidence>
<organism evidence="8 9">
    <name type="scientific">Aliivibrio fischeri</name>
    <name type="common">Vibrio fischeri</name>
    <dbReference type="NCBI Taxonomy" id="668"/>
    <lineage>
        <taxon>Bacteria</taxon>
        <taxon>Pseudomonadati</taxon>
        <taxon>Pseudomonadota</taxon>
        <taxon>Gammaproteobacteria</taxon>
        <taxon>Vibrionales</taxon>
        <taxon>Vibrionaceae</taxon>
        <taxon>Aliivibrio</taxon>
    </lineage>
</organism>
<evidence type="ECO:0000256" key="2">
    <source>
        <dbReference type="ARBA" id="ARBA00022692"/>
    </source>
</evidence>
<keyword evidence="4" id="KW-0472">Membrane</keyword>
<keyword evidence="2" id="KW-0812">Transmembrane</keyword>